<keyword evidence="1" id="KW-0812">Transmembrane</keyword>
<dbReference type="AlphaFoldDB" id="A0A0D2IL36"/>
<organism evidence="2 3">
    <name type="scientific">Fonsecaea multimorphosa CBS 102226</name>
    <dbReference type="NCBI Taxonomy" id="1442371"/>
    <lineage>
        <taxon>Eukaryota</taxon>
        <taxon>Fungi</taxon>
        <taxon>Dikarya</taxon>
        <taxon>Ascomycota</taxon>
        <taxon>Pezizomycotina</taxon>
        <taxon>Eurotiomycetes</taxon>
        <taxon>Chaetothyriomycetidae</taxon>
        <taxon>Chaetothyriales</taxon>
        <taxon>Herpotrichiellaceae</taxon>
        <taxon>Fonsecaea</taxon>
    </lineage>
</organism>
<dbReference type="GeneID" id="27712250"/>
<dbReference type="OrthoDB" id="5405107at2759"/>
<protein>
    <submittedName>
        <fullName evidence="2">Uncharacterized protein</fullName>
    </submittedName>
</protein>
<dbReference type="EMBL" id="KN848073">
    <property type="protein sequence ID" value="KIX97726.1"/>
    <property type="molecule type" value="Genomic_DNA"/>
</dbReference>
<feature type="transmembrane region" description="Helical" evidence="1">
    <location>
        <begin position="130"/>
        <end position="151"/>
    </location>
</feature>
<evidence type="ECO:0000313" key="2">
    <source>
        <dbReference type="EMBL" id="KIX97726.1"/>
    </source>
</evidence>
<reference evidence="2 3" key="1">
    <citation type="submission" date="2015-01" db="EMBL/GenBank/DDBJ databases">
        <title>The Genome Sequence of Fonsecaea multimorphosa CBS 102226.</title>
        <authorList>
            <consortium name="The Broad Institute Genomics Platform"/>
            <person name="Cuomo C."/>
            <person name="de Hoog S."/>
            <person name="Gorbushina A."/>
            <person name="Stielow B."/>
            <person name="Teixiera M."/>
            <person name="Abouelleil A."/>
            <person name="Chapman S.B."/>
            <person name="Priest M."/>
            <person name="Young S.K."/>
            <person name="Wortman J."/>
            <person name="Nusbaum C."/>
            <person name="Birren B."/>
        </authorList>
    </citation>
    <scope>NUCLEOTIDE SEQUENCE [LARGE SCALE GENOMIC DNA]</scope>
    <source>
        <strain evidence="2 3">CBS 102226</strain>
    </source>
</reference>
<keyword evidence="1" id="KW-0472">Membrane</keyword>
<sequence>MSFVLEIYHAVQACGSVYVAMLSAMAIYNLRQWEPQTESASRYSNAAARQLHKTRTTEASGVLATLFSLVSSVILVVAVSSGRNSMPFLLSAANAGALVLAYNHIANFWHGRPTVPLASSYNDGVRSTKQMLQALGGLTISWAASTVIYLFRAIVY</sequence>
<dbReference type="VEuPathDB" id="FungiDB:Z520_06504"/>
<keyword evidence="1" id="KW-1133">Transmembrane helix</keyword>
<proteinExistence type="predicted"/>
<name>A0A0D2IL36_9EURO</name>
<keyword evidence="3" id="KW-1185">Reference proteome</keyword>
<evidence type="ECO:0000313" key="3">
    <source>
        <dbReference type="Proteomes" id="UP000053411"/>
    </source>
</evidence>
<accession>A0A0D2IL36</accession>
<feature type="transmembrane region" description="Helical" evidence="1">
    <location>
        <begin position="61"/>
        <end position="81"/>
    </location>
</feature>
<feature type="transmembrane region" description="Helical" evidence="1">
    <location>
        <begin position="7"/>
        <end position="28"/>
    </location>
</feature>
<dbReference type="RefSeq" id="XP_016631849.1">
    <property type="nucleotide sequence ID" value="XM_016777004.1"/>
</dbReference>
<gene>
    <name evidence="2" type="ORF">Z520_06504</name>
</gene>
<feature type="transmembrane region" description="Helical" evidence="1">
    <location>
        <begin position="88"/>
        <end position="110"/>
    </location>
</feature>
<evidence type="ECO:0000256" key="1">
    <source>
        <dbReference type="SAM" id="Phobius"/>
    </source>
</evidence>
<dbReference type="Proteomes" id="UP000053411">
    <property type="component" value="Unassembled WGS sequence"/>
</dbReference>